<dbReference type="GO" id="GO:0005524">
    <property type="term" value="F:ATP binding"/>
    <property type="evidence" value="ECO:0007669"/>
    <property type="project" value="UniProtKB-KW"/>
</dbReference>
<keyword evidence="4" id="KW-0067">ATP-binding</keyword>
<dbReference type="Pfam" id="PF00270">
    <property type="entry name" value="DEAD"/>
    <property type="match status" value="1"/>
</dbReference>
<dbReference type="InterPro" id="IPR056329">
    <property type="entry name" value="CON_HrpB"/>
</dbReference>
<proteinExistence type="predicted"/>
<evidence type="ECO:0000259" key="6">
    <source>
        <dbReference type="PROSITE" id="PS51192"/>
    </source>
</evidence>
<dbReference type="FunFam" id="3.40.50.300:FF:002125">
    <property type="entry name" value="ATP-dependent helicase HrpB"/>
    <property type="match status" value="1"/>
</dbReference>
<dbReference type="Gene3D" id="3.40.50.300">
    <property type="entry name" value="P-loop containing nucleotide triphosphate hydrolases"/>
    <property type="match status" value="2"/>
</dbReference>
<dbReference type="Gene3D" id="1.20.120.1080">
    <property type="match status" value="1"/>
</dbReference>
<dbReference type="Pfam" id="PF00271">
    <property type="entry name" value="Helicase_C"/>
    <property type="match status" value="1"/>
</dbReference>
<dbReference type="PIRSF" id="PIRSF005496">
    <property type="entry name" value="ATP_hel_hrpB"/>
    <property type="match status" value="1"/>
</dbReference>
<dbReference type="InterPro" id="IPR013689">
    <property type="entry name" value="RNA_helicase_ATP-dep_HrpB_C"/>
</dbReference>
<protein>
    <submittedName>
        <fullName evidence="8">ATP-dependent helicase HrpB</fullName>
    </submittedName>
</protein>
<dbReference type="CDD" id="cd18791">
    <property type="entry name" value="SF2_C_RHA"/>
    <property type="match status" value="1"/>
</dbReference>
<keyword evidence="2" id="KW-0378">Hydrolase</keyword>
<dbReference type="RefSeq" id="WP_189088408.1">
    <property type="nucleotide sequence ID" value="NZ_BMQL01000003.1"/>
</dbReference>
<evidence type="ECO:0000256" key="4">
    <source>
        <dbReference type="ARBA" id="ARBA00022840"/>
    </source>
</evidence>
<reference evidence="8" key="1">
    <citation type="journal article" date="2014" name="Int. J. Syst. Evol. Microbiol.">
        <title>Complete genome sequence of Corynebacterium casei LMG S-19264T (=DSM 44701T), isolated from a smear-ripened cheese.</title>
        <authorList>
            <consortium name="US DOE Joint Genome Institute (JGI-PGF)"/>
            <person name="Walter F."/>
            <person name="Albersmeier A."/>
            <person name="Kalinowski J."/>
            <person name="Ruckert C."/>
        </authorList>
    </citation>
    <scope>NUCLEOTIDE SEQUENCE</scope>
    <source>
        <strain evidence="8">JCM 31311</strain>
    </source>
</reference>
<evidence type="ECO:0000259" key="7">
    <source>
        <dbReference type="PROSITE" id="PS51194"/>
    </source>
</evidence>
<dbReference type="Pfam" id="PF08482">
    <property type="entry name" value="HrpB_C"/>
    <property type="match status" value="1"/>
</dbReference>
<feature type="domain" description="Helicase C-terminal" evidence="7">
    <location>
        <begin position="202"/>
        <end position="370"/>
    </location>
</feature>
<dbReference type="PROSITE" id="PS51192">
    <property type="entry name" value="HELICASE_ATP_BIND_1"/>
    <property type="match status" value="1"/>
</dbReference>
<dbReference type="InterPro" id="IPR011545">
    <property type="entry name" value="DEAD/DEAH_box_helicase_dom"/>
</dbReference>
<dbReference type="SMART" id="SM00847">
    <property type="entry name" value="HA2"/>
    <property type="match status" value="1"/>
</dbReference>
<evidence type="ECO:0000256" key="3">
    <source>
        <dbReference type="ARBA" id="ARBA00022806"/>
    </source>
</evidence>
<name>A0A918C0W2_9DEIO</name>
<feature type="region of interest" description="Disordered" evidence="5">
    <location>
        <begin position="816"/>
        <end position="838"/>
    </location>
</feature>
<dbReference type="EMBL" id="BMQL01000003">
    <property type="protein sequence ID" value="GGQ99292.1"/>
    <property type="molecule type" value="Genomic_DNA"/>
</dbReference>
<feature type="domain" description="Helicase ATP-binding" evidence="6">
    <location>
        <begin position="17"/>
        <end position="181"/>
    </location>
</feature>
<dbReference type="PANTHER" id="PTHR43519">
    <property type="entry name" value="ATP-DEPENDENT RNA HELICASE HRPB"/>
    <property type="match status" value="1"/>
</dbReference>
<dbReference type="SMART" id="SM00490">
    <property type="entry name" value="HELICc"/>
    <property type="match status" value="1"/>
</dbReference>
<dbReference type="GO" id="GO:0003676">
    <property type="term" value="F:nucleic acid binding"/>
    <property type="evidence" value="ECO:0007669"/>
    <property type="project" value="InterPro"/>
</dbReference>
<dbReference type="Pfam" id="PF24473">
    <property type="entry name" value="CON_HrpB"/>
    <property type="match status" value="1"/>
</dbReference>
<keyword evidence="3 8" id="KW-0347">Helicase</keyword>
<keyword evidence="1" id="KW-0547">Nucleotide-binding</keyword>
<dbReference type="InterPro" id="IPR027417">
    <property type="entry name" value="P-loop_NTPase"/>
</dbReference>
<dbReference type="AlphaFoldDB" id="A0A918C0W2"/>
<dbReference type="SMART" id="SM00487">
    <property type="entry name" value="DEXDc"/>
    <property type="match status" value="1"/>
</dbReference>
<dbReference type="InterPro" id="IPR010225">
    <property type="entry name" value="HrpB"/>
</dbReference>
<comment type="caution">
    <text evidence="8">The sequence shown here is derived from an EMBL/GenBank/DDBJ whole genome shotgun (WGS) entry which is preliminary data.</text>
</comment>
<evidence type="ECO:0000256" key="5">
    <source>
        <dbReference type="SAM" id="MobiDB-lite"/>
    </source>
</evidence>
<dbReference type="SUPFAM" id="SSF52540">
    <property type="entry name" value="P-loop containing nucleoside triphosphate hydrolases"/>
    <property type="match status" value="1"/>
</dbReference>
<sequence>MNASADLPIYEVLPELRAALDAQPLVVLQAPPGAGKSTALPLELLNAAWLGTQNIIVLQPRRVAARSVALRLSELLGQKVGETVGYRVRFESRVSARTRITVMTEGLLTRLLQTQPELPSVGLVIFDEFHERSLQADLALALVREVQEALRPELRVLIMSATLDPALPARLGGVPLIASEGRTYPVEVRYLPTDPQGPPGAALVSAVSRALEEHPGDVLAFLPGVAEIRRAQSSLTERHPEISVLPLYGDLSPDAQQRAILPDPHGRRRVVLATSIAETSLTLAGVRVVIDSGWSRRMRFDPASGLSHLATVRVTRASADQRAGRAGRTAPGVALRLWSERTQAALSAAFPPEILEADLAPLTLELAGWGTPDPAQMSWLDAPPAPKVEAARELLRELDALDGNHRATPAGLELLSLPTHPRLAHLLRGGERLKLTVLACDLAALLEERDPVQGAGADLTERLDALRRFRSRAPHRGDAAVLERVERLSKHWRQALNVGPDNSPADPYAVGRLVALAYPERVAALRPGEQAQPNTQAQSRYLLAGGQGVRLPDADALAGTPLLAVAHLDARLVQGEGRVYLAAPIHEADVQERIGTQQTVRWDTRTGTLLAQTERRLGAIVLSSEALKVIPAELRTAALLGAVRQEGLERLHWSDAARQWQARVLSLRAWRPQEDWPDVSDEVLLGTLEDWLPPLLGAQRTRDDLARVDVLPGLHSLLPWPKTRELDSLAPTHLSVPSGHSVRLEYRPDGDPPILAVKLQELFGLADTPAVNAGRTPVLLHLLSPARRPVQVTQDLRSFWASGYFEVRKDLRGQYPRHPWPDDPWTAEATHKAKPRGT</sequence>
<dbReference type="InterPro" id="IPR007502">
    <property type="entry name" value="Helicase-assoc_dom"/>
</dbReference>
<accession>A0A918C0W2</accession>
<keyword evidence="9" id="KW-1185">Reference proteome</keyword>
<evidence type="ECO:0000313" key="9">
    <source>
        <dbReference type="Proteomes" id="UP000603865"/>
    </source>
</evidence>
<reference evidence="8" key="2">
    <citation type="submission" date="2020-09" db="EMBL/GenBank/DDBJ databases">
        <authorList>
            <person name="Sun Q."/>
            <person name="Ohkuma M."/>
        </authorList>
    </citation>
    <scope>NUCLEOTIDE SEQUENCE</scope>
    <source>
        <strain evidence="8">JCM 31311</strain>
    </source>
</reference>
<dbReference type="GO" id="GO:0016787">
    <property type="term" value="F:hydrolase activity"/>
    <property type="evidence" value="ECO:0007669"/>
    <property type="project" value="UniProtKB-KW"/>
</dbReference>
<evidence type="ECO:0000256" key="2">
    <source>
        <dbReference type="ARBA" id="ARBA00022801"/>
    </source>
</evidence>
<dbReference type="InterPro" id="IPR049614">
    <property type="entry name" value="HrpB_DEXH"/>
</dbReference>
<evidence type="ECO:0000256" key="1">
    <source>
        <dbReference type="ARBA" id="ARBA00022741"/>
    </source>
</evidence>
<evidence type="ECO:0000313" key="8">
    <source>
        <dbReference type="EMBL" id="GGQ99292.1"/>
    </source>
</evidence>
<dbReference type="CDD" id="cd17990">
    <property type="entry name" value="DEXHc_HrpB"/>
    <property type="match status" value="1"/>
</dbReference>
<dbReference type="Proteomes" id="UP000603865">
    <property type="component" value="Unassembled WGS sequence"/>
</dbReference>
<dbReference type="GO" id="GO:0004386">
    <property type="term" value="F:helicase activity"/>
    <property type="evidence" value="ECO:0007669"/>
    <property type="project" value="UniProtKB-KW"/>
</dbReference>
<dbReference type="InterPro" id="IPR014001">
    <property type="entry name" value="Helicase_ATP-bd"/>
</dbReference>
<dbReference type="NCBIfam" id="TIGR01970">
    <property type="entry name" value="DEAH_box_HrpB"/>
    <property type="match status" value="1"/>
</dbReference>
<dbReference type="PANTHER" id="PTHR43519:SF1">
    <property type="entry name" value="ATP-DEPENDENT RNA HELICASE HRPB"/>
    <property type="match status" value="1"/>
</dbReference>
<gene>
    <name evidence="8" type="ORF">GCM10008957_10040</name>
</gene>
<dbReference type="InterPro" id="IPR001650">
    <property type="entry name" value="Helicase_C-like"/>
</dbReference>
<dbReference type="PROSITE" id="PS51194">
    <property type="entry name" value="HELICASE_CTER"/>
    <property type="match status" value="1"/>
</dbReference>
<organism evidence="8 9">
    <name type="scientific">Deinococcus ruber</name>
    <dbReference type="NCBI Taxonomy" id="1848197"/>
    <lineage>
        <taxon>Bacteria</taxon>
        <taxon>Thermotogati</taxon>
        <taxon>Deinococcota</taxon>
        <taxon>Deinococci</taxon>
        <taxon>Deinococcales</taxon>
        <taxon>Deinococcaceae</taxon>
        <taxon>Deinococcus</taxon>
    </lineage>
</organism>